<sequence length="144" mass="16944">MFTGSFFHVMDNKGRVSIPVRYRDLLQERQDRQLILTNWDGYIMAFPQSEWVKVEAKLGELSLFRKDLRAVQRFIISGVEECPLDRQGRILIPQNLRDYARLGKEVAIVGAVRNFEIWDRERYEVHRQALEASLDEAVLHDLLI</sequence>
<accession>A0A7V4LD90</accession>
<evidence type="ECO:0000256" key="6">
    <source>
        <dbReference type="ARBA" id="ARBA00023163"/>
    </source>
</evidence>
<dbReference type="GO" id="GO:2000143">
    <property type="term" value="P:negative regulation of DNA-templated transcription initiation"/>
    <property type="evidence" value="ECO:0007669"/>
    <property type="project" value="TreeGrafter"/>
</dbReference>
<keyword evidence="4 7" id="KW-0805">Transcription regulation</keyword>
<keyword evidence="2 7" id="KW-0963">Cytoplasm</keyword>
<protein>
    <recommendedName>
        <fullName evidence="1 7">Transcriptional regulator MraZ</fullName>
    </recommendedName>
</protein>
<comment type="subunit">
    <text evidence="7">Forms oligomers.</text>
</comment>
<gene>
    <name evidence="7 9" type="primary">mraZ</name>
    <name evidence="9" type="ORF">ENT08_07570</name>
</gene>
<evidence type="ECO:0000313" key="9">
    <source>
        <dbReference type="EMBL" id="HGS05579.1"/>
    </source>
</evidence>
<feature type="domain" description="SpoVT-AbrB" evidence="8">
    <location>
        <begin position="5"/>
        <end position="50"/>
    </location>
</feature>
<dbReference type="Pfam" id="PF02381">
    <property type="entry name" value="MraZ"/>
    <property type="match status" value="2"/>
</dbReference>
<evidence type="ECO:0000259" key="8">
    <source>
        <dbReference type="PROSITE" id="PS51740"/>
    </source>
</evidence>
<dbReference type="CDD" id="cd16320">
    <property type="entry name" value="MraZ_N"/>
    <property type="match status" value="1"/>
</dbReference>
<dbReference type="GO" id="GO:0000976">
    <property type="term" value="F:transcription cis-regulatory region binding"/>
    <property type="evidence" value="ECO:0007669"/>
    <property type="project" value="TreeGrafter"/>
</dbReference>
<feature type="domain" description="SpoVT-AbrB" evidence="8">
    <location>
        <begin position="79"/>
        <end position="122"/>
    </location>
</feature>
<evidence type="ECO:0000256" key="2">
    <source>
        <dbReference type="ARBA" id="ARBA00022490"/>
    </source>
</evidence>
<comment type="subcellular location">
    <subcellularLocation>
        <location evidence="7">Cytoplasm</location>
        <location evidence="7">Nucleoid</location>
    </subcellularLocation>
</comment>
<dbReference type="SUPFAM" id="SSF89447">
    <property type="entry name" value="AbrB/MazE/MraZ-like"/>
    <property type="match status" value="1"/>
</dbReference>
<dbReference type="InterPro" id="IPR020603">
    <property type="entry name" value="MraZ_dom"/>
</dbReference>
<dbReference type="PANTHER" id="PTHR34701:SF1">
    <property type="entry name" value="TRANSCRIPTIONAL REGULATOR MRAZ"/>
    <property type="match status" value="1"/>
</dbReference>
<organism evidence="9">
    <name type="scientific">Desulfobacca acetoxidans</name>
    <dbReference type="NCBI Taxonomy" id="60893"/>
    <lineage>
        <taxon>Bacteria</taxon>
        <taxon>Pseudomonadati</taxon>
        <taxon>Thermodesulfobacteriota</taxon>
        <taxon>Desulfobaccia</taxon>
        <taxon>Desulfobaccales</taxon>
        <taxon>Desulfobaccaceae</taxon>
        <taxon>Desulfobacca</taxon>
    </lineage>
</organism>
<dbReference type="Gene3D" id="3.40.1550.20">
    <property type="entry name" value="Transcriptional regulator MraZ domain"/>
    <property type="match status" value="1"/>
</dbReference>
<dbReference type="InterPro" id="IPR035644">
    <property type="entry name" value="MraZ_C"/>
</dbReference>
<proteinExistence type="inferred from homology"/>
<name>A0A7V4LD90_9BACT</name>
<evidence type="ECO:0000256" key="1">
    <source>
        <dbReference type="ARBA" id="ARBA00013860"/>
    </source>
</evidence>
<dbReference type="InterPro" id="IPR007159">
    <property type="entry name" value="SpoVT-AbrB_dom"/>
</dbReference>
<dbReference type="InterPro" id="IPR037914">
    <property type="entry name" value="SpoVT-AbrB_sf"/>
</dbReference>
<dbReference type="HAMAP" id="MF_01008">
    <property type="entry name" value="MraZ"/>
    <property type="match status" value="1"/>
</dbReference>
<evidence type="ECO:0000256" key="4">
    <source>
        <dbReference type="ARBA" id="ARBA00023015"/>
    </source>
</evidence>
<dbReference type="AlphaFoldDB" id="A0A7V4LD90"/>
<comment type="caution">
    <text evidence="9">The sequence shown here is derived from an EMBL/GenBank/DDBJ whole genome shotgun (WGS) entry which is preliminary data.</text>
</comment>
<keyword evidence="5 7" id="KW-0238">DNA-binding</keyword>
<keyword evidence="3" id="KW-0677">Repeat</keyword>
<reference evidence="9" key="1">
    <citation type="journal article" date="2020" name="mSystems">
        <title>Genome- and Community-Level Interaction Insights into Carbon Utilization and Element Cycling Functions of Hydrothermarchaeota in Hydrothermal Sediment.</title>
        <authorList>
            <person name="Zhou Z."/>
            <person name="Liu Y."/>
            <person name="Xu W."/>
            <person name="Pan J."/>
            <person name="Luo Z.H."/>
            <person name="Li M."/>
        </authorList>
    </citation>
    <scope>NUCLEOTIDE SEQUENCE [LARGE SCALE GENOMIC DNA]</scope>
    <source>
        <strain evidence="9">SpSt-548</strain>
    </source>
</reference>
<keyword evidence="6 7" id="KW-0804">Transcription</keyword>
<dbReference type="CDD" id="cd16321">
    <property type="entry name" value="MraZ_C"/>
    <property type="match status" value="1"/>
</dbReference>
<comment type="similarity">
    <text evidence="7">Belongs to the MraZ family.</text>
</comment>
<evidence type="ECO:0000256" key="7">
    <source>
        <dbReference type="HAMAP-Rule" id="MF_01008"/>
    </source>
</evidence>
<dbReference type="PROSITE" id="PS51740">
    <property type="entry name" value="SPOVT_ABRB"/>
    <property type="match status" value="2"/>
</dbReference>
<dbReference type="EMBL" id="DSXI01000443">
    <property type="protein sequence ID" value="HGS05579.1"/>
    <property type="molecule type" value="Genomic_DNA"/>
</dbReference>
<evidence type="ECO:0000256" key="3">
    <source>
        <dbReference type="ARBA" id="ARBA00022737"/>
    </source>
</evidence>
<dbReference type="InterPro" id="IPR003444">
    <property type="entry name" value="MraZ"/>
</dbReference>
<dbReference type="NCBIfam" id="TIGR00242">
    <property type="entry name" value="division/cell wall cluster transcriptional repressor MraZ"/>
    <property type="match status" value="1"/>
</dbReference>
<dbReference type="InterPro" id="IPR035642">
    <property type="entry name" value="MraZ_N"/>
</dbReference>
<dbReference type="GO" id="GO:0005737">
    <property type="term" value="C:cytoplasm"/>
    <property type="evidence" value="ECO:0007669"/>
    <property type="project" value="UniProtKB-UniRule"/>
</dbReference>
<dbReference type="GO" id="GO:0003700">
    <property type="term" value="F:DNA-binding transcription factor activity"/>
    <property type="evidence" value="ECO:0007669"/>
    <property type="project" value="UniProtKB-UniRule"/>
</dbReference>
<dbReference type="PANTHER" id="PTHR34701">
    <property type="entry name" value="TRANSCRIPTIONAL REGULATOR MRAZ"/>
    <property type="match status" value="1"/>
</dbReference>
<evidence type="ECO:0000256" key="5">
    <source>
        <dbReference type="ARBA" id="ARBA00023125"/>
    </source>
</evidence>
<dbReference type="InterPro" id="IPR038619">
    <property type="entry name" value="MraZ_sf"/>
</dbReference>
<dbReference type="GO" id="GO:0009295">
    <property type="term" value="C:nucleoid"/>
    <property type="evidence" value="ECO:0007669"/>
    <property type="project" value="UniProtKB-SubCell"/>
</dbReference>